<dbReference type="EMBL" id="FOOK01000011">
    <property type="protein sequence ID" value="SFF98788.1"/>
    <property type="molecule type" value="Genomic_DNA"/>
</dbReference>
<dbReference type="STRING" id="201973.SAMN04488025_11151"/>
<feature type="transmembrane region" description="Helical" evidence="1">
    <location>
        <begin position="257"/>
        <end position="278"/>
    </location>
</feature>
<feature type="transmembrane region" description="Helical" evidence="1">
    <location>
        <begin position="28"/>
        <end position="46"/>
    </location>
</feature>
<feature type="transmembrane region" description="Helical" evidence="1">
    <location>
        <begin position="66"/>
        <end position="88"/>
    </location>
</feature>
<feature type="transmembrane region" description="Helical" evidence="1">
    <location>
        <begin position="109"/>
        <end position="140"/>
    </location>
</feature>
<dbReference type="PANTHER" id="PTHR43471:SF1">
    <property type="entry name" value="ABC TRANSPORTER PERMEASE PROTEIN NOSY-RELATED"/>
    <property type="match status" value="1"/>
</dbReference>
<dbReference type="RefSeq" id="WP_245752173.1">
    <property type="nucleotide sequence ID" value="NZ_FOOK01000011.1"/>
</dbReference>
<keyword evidence="1" id="KW-0812">Transmembrane</keyword>
<feature type="transmembrane region" description="Helical" evidence="1">
    <location>
        <begin position="183"/>
        <end position="205"/>
    </location>
</feature>
<keyword evidence="3" id="KW-1185">Reference proteome</keyword>
<dbReference type="GO" id="GO:0140359">
    <property type="term" value="F:ABC-type transporter activity"/>
    <property type="evidence" value="ECO:0007669"/>
    <property type="project" value="InterPro"/>
</dbReference>
<feature type="transmembrane region" description="Helical" evidence="1">
    <location>
        <begin position="146"/>
        <end position="171"/>
    </location>
</feature>
<keyword evidence="1" id="KW-0472">Membrane</keyword>
<accession>A0A1I2N5R6</accession>
<dbReference type="AlphaFoldDB" id="A0A1I2N5R6"/>
<name>A0A1I2N5R6_9BACL</name>
<protein>
    <submittedName>
        <fullName evidence="2">Cu-processing system permease protein</fullName>
    </submittedName>
</protein>
<gene>
    <name evidence="2" type="ORF">SAMN04488025_11151</name>
</gene>
<dbReference type="Proteomes" id="UP000198661">
    <property type="component" value="Unassembled WGS sequence"/>
</dbReference>
<dbReference type="Pfam" id="PF12679">
    <property type="entry name" value="ABC2_membrane_2"/>
    <property type="match status" value="1"/>
</dbReference>
<organism evidence="2 3">
    <name type="scientific">Planifilum fulgidum</name>
    <dbReference type="NCBI Taxonomy" id="201973"/>
    <lineage>
        <taxon>Bacteria</taxon>
        <taxon>Bacillati</taxon>
        <taxon>Bacillota</taxon>
        <taxon>Bacilli</taxon>
        <taxon>Bacillales</taxon>
        <taxon>Thermoactinomycetaceae</taxon>
        <taxon>Planifilum</taxon>
    </lineage>
</organism>
<dbReference type="GO" id="GO:0005886">
    <property type="term" value="C:plasma membrane"/>
    <property type="evidence" value="ECO:0007669"/>
    <property type="project" value="UniProtKB-SubCell"/>
</dbReference>
<sequence>MKPAWKIKLETVGVLAEKEMLDAVRNRWFHVFVAFFFLLSASIIHFGLTESGGIGFESFNRTTASLLNLILFVIPLFTLILGGTSITGEREQGTLMLLMSKPITAAELVLGKYLGLAASMVLAIMIGFGLIGILTAFLLSPSEAKAYFIFVLLSILLTLSFLSVAILISAAAKKRATSVVGGIVVWFVAVMLYDFAVMGGATLFAGKMVDYFLLVCLLVNPVDSVRVLGIVHLGGDTVFGPSLVSLTRLLSGVSSEIFLLSGIAVWMIVPLFLAISVFQRRGGV</sequence>
<dbReference type="PANTHER" id="PTHR43471">
    <property type="entry name" value="ABC TRANSPORTER PERMEASE"/>
    <property type="match status" value="1"/>
</dbReference>
<evidence type="ECO:0000256" key="1">
    <source>
        <dbReference type="SAM" id="Phobius"/>
    </source>
</evidence>
<proteinExistence type="predicted"/>
<keyword evidence="1" id="KW-1133">Transmembrane helix</keyword>
<reference evidence="2 3" key="1">
    <citation type="submission" date="2016-10" db="EMBL/GenBank/DDBJ databases">
        <authorList>
            <person name="de Groot N.N."/>
        </authorList>
    </citation>
    <scope>NUCLEOTIDE SEQUENCE [LARGE SCALE GENOMIC DNA]</scope>
    <source>
        <strain evidence="2 3">DSM 44945</strain>
    </source>
</reference>
<evidence type="ECO:0000313" key="2">
    <source>
        <dbReference type="EMBL" id="SFF98788.1"/>
    </source>
</evidence>
<evidence type="ECO:0000313" key="3">
    <source>
        <dbReference type="Proteomes" id="UP000198661"/>
    </source>
</evidence>